<comment type="subcellular location">
    <subcellularLocation>
        <location evidence="1">Cell membrane</location>
        <topology evidence="1">Multi-pass membrane protein</topology>
    </subcellularLocation>
</comment>
<dbReference type="GO" id="GO:0005886">
    <property type="term" value="C:plasma membrane"/>
    <property type="evidence" value="ECO:0007669"/>
    <property type="project" value="UniProtKB-SubCell"/>
</dbReference>
<feature type="transmembrane region" description="Helical" evidence="6">
    <location>
        <begin position="36"/>
        <end position="54"/>
    </location>
</feature>
<keyword evidence="5 6" id="KW-0472">Membrane</keyword>
<sequence>MNIINSILYFIAAFIAFDAYSSLLDWLNSFDKAQNFLFWTILMFLYYATFEIVFARTISKYFTKTIVVRIDGSKPKPIDILGRTLVRIIPFEYFTFFRGRKLGWHDELSKTFVVVKSKLENSKKEFLELQNF</sequence>
<evidence type="ECO:0000256" key="5">
    <source>
        <dbReference type="ARBA" id="ARBA00023136"/>
    </source>
</evidence>
<dbReference type="AlphaFoldDB" id="A0A553CU80"/>
<comment type="caution">
    <text evidence="8">The sequence shown here is derived from an EMBL/GenBank/DDBJ whole genome shotgun (WGS) entry which is preliminary data.</text>
</comment>
<evidence type="ECO:0000256" key="1">
    <source>
        <dbReference type="ARBA" id="ARBA00004651"/>
    </source>
</evidence>
<evidence type="ECO:0000259" key="7">
    <source>
        <dbReference type="Pfam" id="PF06271"/>
    </source>
</evidence>
<accession>A0A553CU80</accession>
<evidence type="ECO:0000256" key="4">
    <source>
        <dbReference type="ARBA" id="ARBA00022989"/>
    </source>
</evidence>
<dbReference type="Pfam" id="PF06271">
    <property type="entry name" value="RDD"/>
    <property type="match status" value="1"/>
</dbReference>
<dbReference type="PANTHER" id="PTHR36115">
    <property type="entry name" value="PROLINE-RICH ANTIGEN HOMOLOG-RELATED"/>
    <property type="match status" value="1"/>
</dbReference>
<dbReference type="EMBL" id="VJZR01000001">
    <property type="protein sequence ID" value="TRX24053.1"/>
    <property type="molecule type" value="Genomic_DNA"/>
</dbReference>
<dbReference type="OrthoDB" id="762068at2"/>
<keyword evidence="3 6" id="KW-0812">Transmembrane</keyword>
<feature type="domain" description="RDD" evidence="7">
    <location>
        <begin position="3"/>
        <end position="97"/>
    </location>
</feature>
<keyword evidence="4 6" id="KW-1133">Transmembrane helix</keyword>
<dbReference type="PANTHER" id="PTHR36115:SF4">
    <property type="entry name" value="MEMBRANE PROTEIN"/>
    <property type="match status" value="1"/>
</dbReference>
<gene>
    <name evidence="8" type="ORF">FNW17_02430</name>
</gene>
<proteinExistence type="predicted"/>
<name>A0A553CU80_9FLAO</name>
<evidence type="ECO:0000256" key="2">
    <source>
        <dbReference type="ARBA" id="ARBA00022475"/>
    </source>
</evidence>
<reference evidence="8 9" key="1">
    <citation type="submission" date="2019-07" db="EMBL/GenBank/DDBJ databases">
        <title>Novel species of Flavobacterium.</title>
        <authorList>
            <person name="Liu Q."/>
            <person name="Xin Y.-H."/>
        </authorList>
    </citation>
    <scope>NUCLEOTIDE SEQUENCE [LARGE SCALE GENOMIC DNA]</scope>
    <source>
        <strain evidence="8 9">LB3P56</strain>
    </source>
</reference>
<dbReference type="Proteomes" id="UP000318585">
    <property type="component" value="Unassembled WGS sequence"/>
</dbReference>
<organism evidence="8 9">
    <name type="scientific">Flavobacterium franklandianum</name>
    <dbReference type="NCBI Taxonomy" id="2594430"/>
    <lineage>
        <taxon>Bacteria</taxon>
        <taxon>Pseudomonadati</taxon>
        <taxon>Bacteroidota</taxon>
        <taxon>Flavobacteriia</taxon>
        <taxon>Flavobacteriales</taxon>
        <taxon>Flavobacteriaceae</taxon>
        <taxon>Flavobacterium</taxon>
    </lineage>
</organism>
<dbReference type="InterPro" id="IPR010432">
    <property type="entry name" value="RDD"/>
</dbReference>
<keyword evidence="9" id="KW-1185">Reference proteome</keyword>
<evidence type="ECO:0000256" key="6">
    <source>
        <dbReference type="SAM" id="Phobius"/>
    </source>
</evidence>
<protein>
    <submittedName>
        <fullName evidence="8">RDD family protein</fullName>
    </submittedName>
</protein>
<dbReference type="InterPro" id="IPR051791">
    <property type="entry name" value="Pra-immunoreactive"/>
</dbReference>
<evidence type="ECO:0000256" key="3">
    <source>
        <dbReference type="ARBA" id="ARBA00022692"/>
    </source>
</evidence>
<keyword evidence="2" id="KW-1003">Cell membrane</keyword>
<feature type="transmembrane region" description="Helical" evidence="6">
    <location>
        <begin position="7"/>
        <end position="24"/>
    </location>
</feature>
<evidence type="ECO:0000313" key="8">
    <source>
        <dbReference type="EMBL" id="TRX24053.1"/>
    </source>
</evidence>
<evidence type="ECO:0000313" key="9">
    <source>
        <dbReference type="Proteomes" id="UP000318585"/>
    </source>
</evidence>